<evidence type="ECO:0000313" key="2">
    <source>
        <dbReference type="Proteomes" id="UP000095601"/>
    </source>
</evidence>
<dbReference type="PATRIC" id="fig|237258.4.peg.2168"/>
<gene>
    <name evidence="1" type="ORF">BHF72_1162</name>
</gene>
<reference evidence="1 2" key="1">
    <citation type="submission" date="2016-09" db="EMBL/GenBank/DDBJ databases">
        <authorList>
            <person name="Capua I."/>
            <person name="De Benedictis P."/>
            <person name="Joannis T."/>
            <person name="Lombin L.H."/>
            <person name="Cattoli G."/>
        </authorList>
    </citation>
    <scope>NUCLEOTIDE SEQUENCE [LARGE SCALE GENOMIC DNA]</scope>
    <source>
        <strain evidence="1 2">NRS-1</strain>
    </source>
</reference>
<dbReference type="KEGG" id="cnr:EB819_06435"/>
<dbReference type="OrthoDB" id="1241786at2"/>
<name>A0A1E5UHY6_9FLAO</name>
<dbReference type="Proteomes" id="UP000095601">
    <property type="component" value="Unassembled WGS sequence"/>
</dbReference>
<dbReference type="AlphaFoldDB" id="A0A1E5UHY6"/>
<comment type="caution">
    <text evidence="1">The sequence shown here is derived from an EMBL/GenBank/DDBJ whole genome shotgun (WGS) entry which is preliminary data.</text>
</comment>
<dbReference type="STRING" id="237258.SAMN04489756_10257"/>
<evidence type="ECO:0000313" key="1">
    <source>
        <dbReference type="EMBL" id="OEL12408.1"/>
    </source>
</evidence>
<sequence length="253" mass="30176">MKRLSLIFTFICAALFAQKEFPIIIKDSIRDVLIDDYENIYVYRNSDLSILKYDSLGHKKAQVMFPQPFKIQSVENPLNIFLFSENGQEIKILDQNLNEIQYLNLYQKFGHVKVVYSQDLQFIWVLDSARKQLIQYNYREDKIINIFPFDMDLSTVVDFIVYQNQLYLLREKCFSVYELKGAHKYSIDIENGKRLRRVNDKIYVIEKNTISLYTPAQLFYPVFSKENFIIVEKNSNHFLAFIEDKLYLYGIEK</sequence>
<dbReference type="EMBL" id="MKGI01000005">
    <property type="protein sequence ID" value="OEL12408.1"/>
    <property type="molecule type" value="Genomic_DNA"/>
</dbReference>
<keyword evidence="2" id="KW-1185">Reference proteome</keyword>
<accession>A0A1E5UHY6</accession>
<dbReference type="RefSeq" id="WP_069796690.1">
    <property type="nucleotide sequence ID" value="NZ_CP034157.1"/>
</dbReference>
<protein>
    <submittedName>
        <fullName evidence="1">Uncharacterized protein</fullName>
    </submittedName>
</protein>
<proteinExistence type="predicted"/>
<organism evidence="1 2">
    <name type="scientific">Cloacibacterium normanense</name>
    <dbReference type="NCBI Taxonomy" id="237258"/>
    <lineage>
        <taxon>Bacteria</taxon>
        <taxon>Pseudomonadati</taxon>
        <taxon>Bacteroidota</taxon>
        <taxon>Flavobacteriia</taxon>
        <taxon>Flavobacteriales</taxon>
        <taxon>Weeksellaceae</taxon>
    </lineage>
</organism>